<dbReference type="GO" id="GO:0003677">
    <property type="term" value="F:DNA binding"/>
    <property type="evidence" value="ECO:0007669"/>
    <property type="project" value="InterPro"/>
</dbReference>
<feature type="domain" description="DUF7647" evidence="7">
    <location>
        <begin position="707"/>
        <end position="881"/>
    </location>
</feature>
<dbReference type="InterPro" id="IPR056020">
    <property type="entry name" value="DUF7599"/>
</dbReference>
<name>A0AAV5JCY5_9ROSI</name>
<dbReference type="GO" id="GO:0006384">
    <property type="term" value="P:transcription initiation at RNA polymerase III promoter"/>
    <property type="evidence" value="ECO:0007669"/>
    <property type="project" value="InterPro"/>
</dbReference>
<evidence type="ECO:0000259" key="6">
    <source>
        <dbReference type="Pfam" id="PF24657"/>
    </source>
</evidence>
<keyword evidence="9" id="KW-1185">Reference proteome</keyword>
<proteinExistence type="predicted"/>
<feature type="domain" description="DUF7599" evidence="4">
    <location>
        <begin position="195"/>
        <end position="278"/>
    </location>
</feature>
<protein>
    <recommendedName>
        <fullName evidence="10">B-block binding subunit of TFIIIC domain-containing protein</fullName>
    </recommendedName>
</protein>
<feature type="domain" description="DUF7645" evidence="5">
    <location>
        <begin position="882"/>
        <end position="942"/>
    </location>
</feature>
<dbReference type="Pfam" id="PF24657">
    <property type="entry name" value="DUF7646"/>
    <property type="match status" value="1"/>
</dbReference>
<feature type="domain" description="DUF7646" evidence="6">
    <location>
        <begin position="296"/>
        <end position="376"/>
    </location>
</feature>
<dbReference type="Pfam" id="PF23704">
    <property type="entry name" value="WHD_GTF3C1_N"/>
    <property type="match status" value="1"/>
</dbReference>
<dbReference type="Pfam" id="PF24538">
    <property type="entry name" value="DUF7599"/>
    <property type="match status" value="1"/>
</dbReference>
<sequence length="1835" mass="207582">MDSIISSALEEICFNGPAGISVSSLWSKLEISPSMKSAVWRNLLLIPSIQFKAEDDAFLSPKDGLIQSVDDAEKLGVKIVANEKLRDNSVGLYDDKDNIQPQHRRALERIAITRMNGVTQIVKTKESCSEGESKNSSSVTNLMYLYRYAKHLGSQQRFQINKEEQNLENLGDANESAADEDGFAGEQFKEDVIVNDYLPAMKAICDKLEEANGKVLVVSDVKRDLGYIGPKGHRAWRNIYHRLKDAGLVEDFRGMVNEKAELCIRLLKKFSEKNFESKILGWSDTLDKVQKLKFGRTSQVTDQLIELPIENQIYDMVDAEGSEGLPFMQVCERLGIDKKKSYSRLLNMSSKCGIHWQPESHKKTTAYRVWTSGNSYPDLPNAFIYKSKTVLGENEIFNLEAGTSVSDGSHTFLEYNNSTCAGDFAIHTKMNDRNIDTEIPCSSMLDGKLNHMIISSLDLQELSHEPKDAVPDSDLDLVSTEVDQHSIPLETAGPLLEPPDSGPCQTSCQFLTADAARREQRIRERLQEEKFILKPELYRWLVELEKDKGTKMDRKTVDRILQKLQEQGHCKCVQINVPVVTNCGRSRITQVVLNPSIQDLHAELLSEIHDKLRSFEMQIRGRGSSRWKNNDSFPVLDGVQRIQNLPSSDVQAARSEAMRANGFVLAKMVRVKLLHCFLWGYLSSSHDWNSDISIGKHVHDQKSHCGTYVLFSIDVAIRAIPLELFLQVVGSTQKFDDMIEKCKRGLRLSDLTVQEYKLLMDTQATGRLSLLIDILRRLKLIRLVTNECSDDGAKVLHANLTHALELKPHIEEPATGLATSNLISLDLRPRIRHDFILSNREAVDEYWKTLEYCYAASDPKAALHAFPGSAVHEVFLYRSWASVRVMTADQRAELLKRIMRVNLNEKLSLRECEKIAKDLNLTLEQVLRVYYDKRQKRLSRFQGLLNVNEEYQSARNEHLSPRKRRRKRSSKVSSMEDTTVDTATVELAEQRVAKPVIVKNFTENENICLASSGEHGIHLQADHEDDHDENVNEPEQLEEDEESYSIIKKCALEKMKPTRTKRFSWTDEADRQLVTQYAKHRAALGAKCHRVDWTSILDLPAPPRICARRMASLKRNTKFRKALMKLCNILGERYVKHLKENQNRLINSDGSRLLRCSSKEGLTGNFSNSIEHGKDAGFWVERWDNFDDEHIKRALEDVLRFKLMAKLEASRRVGSISEEWSNMNNIEEDSATTHNESLKSRGIGGRKDSSRRSRYRRFHQKLIKFWNDGCRVGRQVYESLAVSNAVELLKLVFLSTTKAPALPNVLEGTLRRYSEHDLFAAFSYLRDRKIMIGGSGGQPFFLSAHFLHSISRSPFPINTGKRTSAFSAWLHDRKKDLMEVGINLTADLQCGDIFHLFSLVSSGELSLSPYLPDEGVGEAEDLRGLKRKAEDNESQDGEHAKKLKSLTEGELVSRREKGFPGIMVSVYRTTILTANTLELFKNESTWAHEFNMNDESCNLDYSTNSECMKQMLDVGSVASIAVNSTESPWEAMAEYAEHLMLKPSDGQGSQFDLEVFKVVSSAIQRAGDQGLSIKDFSNLVDMPGEKLPELIIDVLQAFGRAFKVNAYDSIRVVDALYRSKYFLTSFGFRQELKHDSSFQSQESNNSEIQPENQRVDISNAPLGMGKDADDVHKITILNLPEELALPSNETPFGSMGEGSVEGKAGLPEGNKEAEISKPSSDELLVPILPWMNGDGTLNTMVYNGLLRRVLGTVMQNPGILEDDIIRQMDVLNPQSCKRLLELMILEKHLIVRKMLETADGGPPVLLQTLLGSSSRNSELVYRQHFFANLSSTYLL</sequence>
<dbReference type="InterPro" id="IPR056428">
    <property type="entry name" value="WH_GTF3C1"/>
</dbReference>
<evidence type="ECO:0008006" key="10">
    <source>
        <dbReference type="Google" id="ProtNLM"/>
    </source>
</evidence>
<evidence type="ECO:0000259" key="4">
    <source>
        <dbReference type="Pfam" id="PF24538"/>
    </source>
</evidence>
<dbReference type="PANTHER" id="PTHR15180">
    <property type="entry name" value="GENERAL TRANSCRIPTION FACTOR 3C POLYPEPTIDE 1"/>
    <property type="match status" value="1"/>
</dbReference>
<dbReference type="Pfam" id="PF24658">
    <property type="entry name" value="DUF7647"/>
    <property type="match status" value="1"/>
</dbReference>
<reference evidence="8 9" key="1">
    <citation type="journal article" date="2021" name="Commun. Biol.">
        <title>The genome of Shorea leprosula (Dipterocarpaceae) highlights the ecological relevance of drought in aseasonal tropical rainforests.</title>
        <authorList>
            <person name="Ng K.K.S."/>
            <person name="Kobayashi M.J."/>
            <person name="Fawcett J.A."/>
            <person name="Hatakeyama M."/>
            <person name="Paape T."/>
            <person name="Ng C.H."/>
            <person name="Ang C.C."/>
            <person name="Tnah L.H."/>
            <person name="Lee C.T."/>
            <person name="Nishiyama T."/>
            <person name="Sese J."/>
            <person name="O'Brien M.J."/>
            <person name="Copetti D."/>
            <person name="Mohd Noor M.I."/>
            <person name="Ong R.C."/>
            <person name="Putra M."/>
            <person name="Sireger I.Z."/>
            <person name="Indrioko S."/>
            <person name="Kosugi Y."/>
            <person name="Izuno A."/>
            <person name="Isagi Y."/>
            <person name="Lee S.L."/>
            <person name="Shimizu K.K."/>
        </authorList>
    </citation>
    <scope>NUCLEOTIDE SEQUENCE [LARGE SCALE GENOMIC DNA]</scope>
    <source>
        <strain evidence="8">214</strain>
    </source>
</reference>
<feature type="compositionally biased region" description="Basic residues" evidence="1">
    <location>
        <begin position="961"/>
        <end position="970"/>
    </location>
</feature>
<dbReference type="GO" id="GO:0042791">
    <property type="term" value="P:5S class rRNA transcription by RNA polymerase III"/>
    <property type="evidence" value="ECO:0007669"/>
    <property type="project" value="TreeGrafter"/>
</dbReference>
<feature type="domain" description="General transcription factor 3C polypeptide 1 winged-helix" evidence="2">
    <location>
        <begin position="1"/>
        <end position="93"/>
    </location>
</feature>
<gene>
    <name evidence="8" type="ORF">SLEP1_g21299</name>
</gene>
<dbReference type="InterPro" id="IPR035625">
    <property type="entry name" value="Tfc3-like_eWH"/>
</dbReference>
<comment type="caution">
    <text evidence="8">The sequence shown here is derived from an EMBL/GenBank/DDBJ whole genome shotgun (WGS) entry which is preliminary data.</text>
</comment>
<evidence type="ECO:0000259" key="3">
    <source>
        <dbReference type="Pfam" id="PF24101"/>
    </source>
</evidence>
<dbReference type="PANTHER" id="PTHR15180:SF1">
    <property type="entry name" value="GENERAL TRANSCRIPTION FACTOR 3C POLYPEPTIDE 1"/>
    <property type="match status" value="1"/>
</dbReference>
<dbReference type="Proteomes" id="UP001054252">
    <property type="component" value="Unassembled WGS sequence"/>
</dbReference>
<dbReference type="InterPro" id="IPR056064">
    <property type="entry name" value="DUF7647"/>
</dbReference>
<dbReference type="InterPro" id="IPR044210">
    <property type="entry name" value="Tfc3-like"/>
</dbReference>
<dbReference type="InterPro" id="IPR056467">
    <property type="entry name" value="eWH_GTF3C1"/>
</dbReference>
<dbReference type="CDD" id="cd16169">
    <property type="entry name" value="Tau138_eWH"/>
    <property type="match status" value="1"/>
</dbReference>
<organism evidence="8 9">
    <name type="scientific">Rubroshorea leprosula</name>
    <dbReference type="NCBI Taxonomy" id="152421"/>
    <lineage>
        <taxon>Eukaryota</taxon>
        <taxon>Viridiplantae</taxon>
        <taxon>Streptophyta</taxon>
        <taxon>Embryophyta</taxon>
        <taxon>Tracheophyta</taxon>
        <taxon>Spermatophyta</taxon>
        <taxon>Magnoliopsida</taxon>
        <taxon>eudicotyledons</taxon>
        <taxon>Gunneridae</taxon>
        <taxon>Pentapetalae</taxon>
        <taxon>rosids</taxon>
        <taxon>malvids</taxon>
        <taxon>Malvales</taxon>
        <taxon>Dipterocarpaceae</taxon>
        <taxon>Rubroshorea</taxon>
    </lineage>
</organism>
<feature type="region of interest" description="Disordered" evidence="1">
    <location>
        <begin position="953"/>
        <end position="979"/>
    </location>
</feature>
<feature type="region of interest" description="Disordered" evidence="1">
    <location>
        <begin position="1229"/>
        <end position="1252"/>
    </location>
</feature>
<dbReference type="InterPro" id="IPR056062">
    <property type="entry name" value="DUF7645"/>
</dbReference>
<evidence type="ECO:0000256" key="1">
    <source>
        <dbReference type="SAM" id="MobiDB-lite"/>
    </source>
</evidence>
<feature type="region of interest" description="Disordered" evidence="1">
    <location>
        <begin position="1692"/>
        <end position="1718"/>
    </location>
</feature>
<feature type="domain" description="GTF3C1 extended winged-helix" evidence="3">
    <location>
        <begin position="511"/>
        <end position="620"/>
    </location>
</feature>
<evidence type="ECO:0000259" key="2">
    <source>
        <dbReference type="Pfam" id="PF23704"/>
    </source>
</evidence>
<dbReference type="Pfam" id="PF24101">
    <property type="entry name" value="WHD_GTF3C1"/>
    <property type="match status" value="1"/>
</dbReference>
<evidence type="ECO:0000313" key="8">
    <source>
        <dbReference type="EMBL" id="GKV09860.1"/>
    </source>
</evidence>
<dbReference type="EMBL" id="BPVZ01000031">
    <property type="protein sequence ID" value="GKV09860.1"/>
    <property type="molecule type" value="Genomic_DNA"/>
</dbReference>
<dbReference type="InterPro" id="IPR056063">
    <property type="entry name" value="DUF7646"/>
</dbReference>
<evidence type="ECO:0000313" key="9">
    <source>
        <dbReference type="Proteomes" id="UP001054252"/>
    </source>
</evidence>
<dbReference type="Pfam" id="PF24655">
    <property type="entry name" value="DUF7645"/>
    <property type="match status" value="1"/>
</dbReference>
<evidence type="ECO:0000259" key="5">
    <source>
        <dbReference type="Pfam" id="PF24655"/>
    </source>
</evidence>
<evidence type="ECO:0000259" key="7">
    <source>
        <dbReference type="Pfam" id="PF24658"/>
    </source>
</evidence>
<dbReference type="GO" id="GO:0000127">
    <property type="term" value="C:transcription factor TFIIIC complex"/>
    <property type="evidence" value="ECO:0007669"/>
    <property type="project" value="InterPro"/>
</dbReference>
<accession>A0AAV5JCY5</accession>